<organism evidence="2 3">
    <name type="scientific">Leptosia nina</name>
    <dbReference type="NCBI Taxonomy" id="320188"/>
    <lineage>
        <taxon>Eukaryota</taxon>
        <taxon>Metazoa</taxon>
        <taxon>Ecdysozoa</taxon>
        <taxon>Arthropoda</taxon>
        <taxon>Hexapoda</taxon>
        <taxon>Insecta</taxon>
        <taxon>Pterygota</taxon>
        <taxon>Neoptera</taxon>
        <taxon>Endopterygota</taxon>
        <taxon>Lepidoptera</taxon>
        <taxon>Glossata</taxon>
        <taxon>Ditrysia</taxon>
        <taxon>Papilionoidea</taxon>
        <taxon>Pieridae</taxon>
        <taxon>Pierinae</taxon>
        <taxon>Leptosia</taxon>
    </lineage>
</organism>
<feature type="compositionally biased region" description="Low complexity" evidence="1">
    <location>
        <begin position="799"/>
        <end position="808"/>
    </location>
</feature>
<keyword evidence="3" id="KW-1185">Reference proteome</keyword>
<feature type="compositionally biased region" description="Polar residues" evidence="1">
    <location>
        <begin position="86"/>
        <end position="95"/>
    </location>
</feature>
<comment type="caution">
    <text evidence="2">The sequence shown here is derived from an EMBL/GenBank/DDBJ whole genome shotgun (WGS) entry which is preliminary data.</text>
</comment>
<evidence type="ECO:0000313" key="3">
    <source>
        <dbReference type="Proteomes" id="UP001497472"/>
    </source>
</evidence>
<sequence length="1012" mass="113743">MSTRSGKRIHSSPDQILNVKEIKTDRKTRSQIQKENCDIIETQLKKKHYVLRCPSEEEINSDASSKRETMPVRKSRRTVLKDHNLNSDSVTNTAKTSRRNKKKGKEIVSDSPQKVSKISKKRKPRKNSSQNVDTELVVDNKNVTKKKTSSGSLVVEDLNEMCDMNDNVSLDKSNGSIDSFHSAAGSTNNSPENLESFSHLNNIDSIIVNQKHSFPENTLNNGEQSVQKGHAKRSKSGVDISKKCVETINEKKNKTIIYNSNKENEIENQIFRIDDYDKVDAIVSININNNDKYQSIQRPNNSIISLNSTYDQTHDMNMSKNYRKSLDTRTDKHAIMDTTFEKETTMTDDPINITFDKETFTLNATFEDVGKPTTKENKSLFYSPDKKAPKNITSSQKKNTGTPVKNVSSKTNTPAKRADIKSNTPIKIFAGANNTSVANDSSKKNTPIKTVGSKNNTPTKKISGKNTPIKGSLPRGYTPRKSDFSRDVEKDLTHLKHFQKDTSMPEKLTNLSNDVEDESVEIIDNVSSTIDTLIRTNNTPIRDSLATGYTPKKSDYCRDVENDLTDLKLFKKESNILNKLTNLSNDIENKSVEIVNTTFDKEKDNANLDLTFDKSESSISSLISSDLSNPIIIDNSLEIVEKTQTTPLQREGTFTKESPEVKTSQKPLDASPGRTPFPSSKRSTSKSVLNVTRSVEKSRSSIHEVRRITKVMFCSPVNTPMISHQAKGKVIKSSLKGSNKSFIFNESVSELQSTGRKRSYTQSDAEEIDSKRKKLAERKASTDKPSRSRTSSASGKIQNTPTKTTPSKNKLESSKVTRKKLPNFAALHQKHFDKMESLDECQERKAKRARQMLAAAAIKEKDSKSKPETTKTHTLESLNPGYTRFGFKMNSSIHLFTAKSDANTSLNATNSQAATKLSFNTSNNFENKKQFLTTSKPAVKSKENLHGLKRQATLPSLTGTTVRKEIAKQTIMREKSNLKIKRNIGREENRTIIKGVRTNRRFELQMQMRNIN</sequence>
<feature type="region of interest" description="Disordered" evidence="1">
    <location>
        <begin position="644"/>
        <end position="698"/>
    </location>
</feature>
<feature type="compositionally biased region" description="Polar residues" evidence="1">
    <location>
        <begin position="788"/>
        <end position="798"/>
    </location>
</feature>
<feature type="compositionally biased region" description="Basic residues" evidence="1">
    <location>
        <begin position="1"/>
        <end position="10"/>
    </location>
</feature>
<feature type="compositionally biased region" description="Polar residues" evidence="1">
    <location>
        <begin position="437"/>
        <end position="466"/>
    </location>
</feature>
<feature type="compositionally biased region" description="Basic and acidic residues" evidence="1">
    <location>
        <begin position="777"/>
        <end position="786"/>
    </location>
</feature>
<accession>A0AAV1JDX1</accession>
<reference evidence="2 3" key="1">
    <citation type="submission" date="2023-11" db="EMBL/GenBank/DDBJ databases">
        <authorList>
            <person name="Okamura Y."/>
        </authorList>
    </citation>
    <scope>NUCLEOTIDE SEQUENCE [LARGE SCALE GENOMIC DNA]</scope>
</reference>
<feature type="compositionally biased region" description="Polar residues" evidence="1">
    <location>
        <begin position="677"/>
        <end position="693"/>
    </location>
</feature>
<feature type="compositionally biased region" description="Polar residues" evidence="1">
    <location>
        <begin position="391"/>
        <end position="414"/>
    </location>
</feature>
<evidence type="ECO:0000256" key="1">
    <source>
        <dbReference type="SAM" id="MobiDB-lite"/>
    </source>
</evidence>
<proteinExistence type="predicted"/>
<dbReference type="EMBL" id="CAVLEF010000009">
    <property type="protein sequence ID" value="CAK1547525.1"/>
    <property type="molecule type" value="Genomic_DNA"/>
</dbReference>
<dbReference type="AlphaFoldDB" id="A0AAV1JDX1"/>
<name>A0AAV1JDX1_9NEOP</name>
<feature type="region of interest" description="Disordered" evidence="1">
    <location>
        <begin position="749"/>
        <end position="818"/>
    </location>
</feature>
<feature type="region of interest" description="Disordered" evidence="1">
    <location>
        <begin position="1"/>
        <end position="31"/>
    </location>
</feature>
<protein>
    <submittedName>
        <fullName evidence="2">Uncharacterized protein</fullName>
    </submittedName>
</protein>
<dbReference type="Proteomes" id="UP001497472">
    <property type="component" value="Unassembled WGS sequence"/>
</dbReference>
<feature type="compositionally biased region" description="Basic residues" evidence="1">
    <location>
        <begin position="117"/>
        <end position="126"/>
    </location>
</feature>
<feature type="region of interest" description="Disordered" evidence="1">
    <location>
        <begin position="57"/>
        <end position="135"/>
    </location>
</feature>
<evidence type="ECO:0000313" key="2">
    <source>
        <dbReference type="EMBL" id="CAK1547525.1"/>
    </source>
</evidence>
<feature type="region of interest" description="Disordered" evidence="1">
    <location>
        <begin position="437"/>
        <end position="485"/>
    </location>
</feature>
<feature type="region of interest" description="Disordered" evidence="1">
    <location>
        <begin position="377"/>
        <end position="417"/>
    </location>
</feature>
<feature type="compositionally biased region" description="Basic and acidic residues" evidence="1">
    <location>
        <begin position="377"/>
        <end position="388"/>
    </location>
</feature>
<gene>
    <name evidence="2" type="ORF">LNINA_LOCUS6995</name>
</gene>